<feature type="transmembrane region" description="Helical" evidence="1">
    <location>
        <begin position="72"/>
        <end position="88"/>
    </location>
</feature>
<keyword evidence="1" id="KW-0472">Membrane</keyword>
<feature type="transmembrane region" description="Helical" evidence="1">
    <location>
        <begin position="167"/>
        <end position="193"/>
    </location>
</feature>
<dbReference type="Proteomes" id="UP001403385">
    <property type="component" value="Unassembled WGS sequence"/>
</dbReference>
<gene>
    <name evidence="2" type="ORF">AAG747_00870</name>
</gene>
<feature type="transmembrane region" description="Helical" evidence="1">
    <location>
        <begin position="236"/>
        <end position="255"/>
    </location>
</feature>
<evidence type="ECO:0000313" key="2">
    <source>
        <dbReference type="EMBL" id="MEN7546437.1"/>
    </source>
</evidence>
<evidence type="ECO:0000313" key="3">
    <source>
        <dbReference type="Proteomes" id="UP001403385"/>
    </source>
</evidence>
<keyword evidence="3" id="KW-1185">Reference proteome</keyword>
<feature type="transmembrane region" description="Helical" evidence="1">
    <location>
        <begin position="343"/>
        <end position="364"/>
    </location>
</feature>
<reference evidence="2 3" key="1">
    <citation type="submission" date="2024-04" db="EMBL/GenBank/DDBJ databases">
        <title>Novel genus in family Flammeovirgaceae.</title>
        <authorList>
            <person name="Nguyen T.H."/>
            <person name="Vuong T.Q."/>
            <person name="Le H."/>
            <person name="Kim S.-G."/>
        </authorList>
    </citation>
    <scope>NUCLEOTIDE SEQUENCE [LARGE SCALE GENOMIC DNA]</scope>
    <source>
        <strain evidence="2 3">JCM 23209</strain>
    </source>
</reference>
<dbReference type="AlphaFoldDB" id="A0AAW9RS86"/>
<feature type="transmembrane region" description="Helical" evidence="1">
    <location>
        <begin position="136"/>
        <end position="155"/>
    </location>
</feature>
<name>A0AAW9RS86_9BACT</name>
<dbReference type="EMBL" id="JBDKWZ010000001">
    <property type="protein sequence ID" value="MEN7546437.1"/>
    <property type="molecule type" value="Genomic_DNA"/>
</dbReference>
<keyword evidence="1" id="KW-0812">Transmembrane</keyword>
<evidence type="ECO:0000256" key="1">
    <source>
        <dbReference type="SAM" id="Phobius"/>
    </source>
</evidence>
<feature type="transmembrane region" description="Helical" evidence="1">
    <location>
        <begin position="376"/>
        <end position="402"/>
    </location>
</feature>
<feature type="transmembrane region" description="Helical" evidence="1">
    <location>
        <begin position="94"/>
        <end position="116"/>
    </location>
</feature>
<accession>A0AAW9RS86</accession>
<proteinExistence type="predicted"/>
<feature type="transmembrane region" description="Helical" evidence="1">
    <location>
        <begin position="276"/>
        <end position="297"/>
    </location>
</feature>
<sequence>MQVSFINLLLVVAMGCLLRWMQFNGVPGANYQYLLHTHSHLAFLGWVFNALFTGIVYAFLQKSNLQSVKYRRLFIALQIAVVGMMFTFPFTGYALWSIVFSTVHLLLTVVFTVLVFKDSAHLKYPENSLEAYALKFVKSALVLMLFSGLGPLALGPLSAKGMGGSQWYYLAIYFYLHFQYNGWFLFAVFGLFFKALADRNIPLSIHWVKRFYQLNLLAIVPAFLLSTLWTRPSIPVYLLAGLAALLQVVALYPLFRLLKVYSKQISAKLQPLAKQLWLLAFAAFVLKTILQLLSAFPPIAQLAFSMRDFVIAYLHLVLIGVVSLALIAWFVDQKWLQAQRFSARFGIVLFVLGYLGIEVILVLVPTLRLLGWATVFTYYPLLFSVSLIGFVGVLLLAGTLLVHRKKEQVIIET</sequence>
<protein>
    <submittedName>
        <fullName evidence="2">Uncharacterized protein</fullName>
    </submittedName>
</protein>
<comment type="caution">
    <text evidence="2">The sequence shown here is derived from an EMBL/GenBank/DDBJ whole genome shotgun (WGS) entry which is preliminary data.</text>
</comment>
<feature type="transmembrane region" description="Helical" evidence="1">
    <location>
        <begin position="41"/>
        <end position="60"/>
    </location>
</feature>
<feature type="transmembrane region" description="Helical" evidence="1">
    <location>
        <begin position="214"/>
        <end position="230"/>
    </location>
</feature>
<dbReference type="RefSeq" id="WP_346819224.1">
    <property type="nucleotide sequence ID" value="NZ_JBDKWZ010000001.1"/>
</dbReference>
<keyword evidence="1" id="KW-1133">Transmembrane helix</keyword>
<organism evidence="2 3">
    <name type="scientific">Rapidithrix thailandica</name>
    <dbReference type="NCBI Taxonomy" id="413964"/>
    <lineage>
        <taxon>Bacteria</taxon>
        <taxon>Pseudomonadati</taxon>
        <taxon>Bacteroidota</taxon>
        <taxon>Cytophagia</taxon>
        <taxon>Cytophagales</taxon>
        <taxon>Flammeovirgaceae</taxon>
        <taxon>Rapidithrix</taxon>
    </lineage>
</organism>
<feature type="transmembrane region" description="Helical" evidence="1">
    <location>
        <begin position="309"/>
        <end position="331"/>
    </location>
</feature>